<dbReference type="AlphaFoldDB" id="A0A5P1E5Q0"/>
<feature type="region of interest" description="Disordered" evidence="1">
    <location>
        <begin position="30"/>
        <end position="125"/>
    </location>
</feature>
<reference evidence="3" key="1">
    <citation type="journal article" date="2017" name="Nat. Commun.">
        <title>The asparagus genome sheds light on the origin and evolution of a young Y chromosome.</title>
        <authorList>
            <person name="Harkess A."/>
            <person name="Zhou J."/>
            <person name="Xu C."/>
            <person name="Bowers J.E."/>
            <person name="Van der Hulst R."/>
            <person name="Ayyampalayam S."/>
            <person name="Mercati F."/>
            <person name="Riccardi P."/>
            <person name="McKain M.R."/>
            <person name="Kakrana A."/>
            <person name="Tang H."/>
            <person name="Ray J."/>
            <person name="Groenendijk J."/>
            <person name="Arikit S."/>
            <person name="Mathioni S.M."/>
            <person name="Nakano M."/>
            <person name="Shan H."/>
            <person name="Telgmann-Rauber A."/>
            <person name="Kanno A."/>
            <person name="Yue Z."/>
            <person name="Chen H."/>
            <person name="Li W."/>
            <person name="Chen Y."/>
            <person name="Xu X."/>
            <person name="Zhang Y."/>
            <person name="Luo S."/>
            <person name="Chen H."/>
            <person name="Gao J."/>
            <person name="Mao Z."/>
            <person name="Pires J.C."/>
            <person name="Luo M."/>
            <person name="Kudrna D."/>
            <person name="Wing R.A."/>
            <person name="Meyers B.C."/>
            <person name="Yi K."/>
            <person name="Kong H."/>
            <person name="Lavrijsen P."/>
            <person name="Sunseri F."/>
            <person name="Falavigna A."/>
            <person name="Ye Y."/>
            <person name="Leebens-Mack J.H."/>
            <person name="Chen G."/>
        </authorList>
    </citation>
    <scope>NUCLEOTIDE SEQUENCE [LARGE SCALE GENOMIC DNA]</scope>
    <source>
        <strain evidence="3">cv. DH0086</strain>
    </source>
</reference>
<dbReference type="Gramene" id="ONK57789">
    <property type="protein sequence ID" value="ONK57789"/>
    <property type="gene ID" value="A4U43_C09F4110"/>
</dbReference>
<feature type="compositionally biased region" description="Basic and acidic residues" evidence="1">
    <location>
        <begin position="90"/>
        <end position="106"/>
    </location>
</feature>
<proteinExistence type="predicted"/>
<accession>A0A5P1E5Q0</accession>
<evidence type="ECO:0000256" key="1">
    <source>
        <dbReference type="SAM" id="MobiDB-lite"/>
    </source>
</evidence>
<organism evidence="2 3">
    <name type="scientific">Asparagus officinalis</name>
    <name type="common">Garden asparagus</name>
    <dbReference type="NCBI Taxonomy" id="4686"/>
    <lineage>
        <taxon>Eukaryota</taxon>
        <taxon>Viridiplantae</taxon>
        <taxon>Streptophyta</taxon>
        <taxon>Embryophyta</taxon>
        <taxon>Tracheophyta</taxon>
        <taxon>Spermatophyta</taxon>
        <taxon>Magnoliopsida</taxon>
        <taxon>Liliopsida</taxon>
        <taxon>Asparagales</taxon>
        <taxon>Asparagaceae</taxon>
        <taxon>Asparagoideae</taxon>
        <taxon>Asparagus</taxon>
    </lineage>
</organism>
<evidence type="ECO:0000313" key="2">
    <source>
        <dbReference type="EMBL" id="ONK57789.1"/>
    </source>
</evidence>
<gene>
    <name evidence="2" type="ORF">A4U43_C09F4110</name>
</gene>
<evidence type="ECO:0000313" key="3">
    <source>
        <dbReference type="Proteomes" id="UP000243459"/>
    </source>
</evidence>
<dbReference type="Proteomes" id="UP000243459">
    <property type="component" value="Chromosome 9"/>
</dbReference>
<feature type="compositionally biased region" description="Basic residues" evidence="1">
    <location>
        <begin position="61"/>
        <end position="71"/>
    </location>
</feature>
<protein>
    <submittedName>
        <fullName evidence="2">Uncharacterized protein</fullName>
    </submittedName>
</protein>
<sequence>MNSHLLLLPSNPLLPNPDPLPLLRLASVRPPQWAHPGPAALPSIRMGGRAPHLPRAASPSGRKRMQAKKSKQLTSKPASSGEAPWGLRDPQARELKAAVSELEKPGARRPAKLPPLLAHPPTGAG</sequence>
<name>A0A5P1E5Q0_ASPOF</name>
<feature type="compositionally biased region" description="Low complexity" evidence="1">
    <location>
        <begin position="114"/>
        <end position="125"/>
    </location>
</feature>
<dbReference type="EMBL" id="CM007389">
    <property type="protein sequence ID" value="ONK57789.1"/>
    <property type="molecule type" value="Genomic_DNA"/>
</dbReference>
<keyword evidence="3" id="KW-1185">Reference proteome</keyword>